<protein>
    <submittedName>
        <fullName evidence="1">Uncharacterized protein</fullName>
    </submittedName>
</protein>
<dbReference type="AlphaFoldDB" id="A0A9P4PMH9"/>
<reference evidence="1" key="1">
    <citation type="journal article" date="2020" name="Stud. Mycol.">
        <title>101 Dothideomycetes genomes: a test case for predicting lifestyles and emergence of pathogens.</title>
        <authorList>
            <person name="Haridas S."/>
            <person name="Albert R."/>
            <person name="Binder M."/>
            <person name="Bloem J."/>
            <person name="Labutti K."/>
            <person name="Salamov A."/>
            <person name="Andreopoulos B."/>
            <person name="Baker S."/>
            <person name="Barry K."/>
            <person name="Bills G."/>
            <person name="Bluhm B."/>
            <person name="Cannon C."/>
            <person name="Castanera R."/>
            <person name="Culley D."/>
            <person name="Daum C."/>
            <person name="Ezra D."/>
            <person name="Gonzalez J."/>
            <person name="Henrissat B."/>
            <person name="Kuo A."/>
            <person name="Liang C."/>
            <person name="Lipzen A."/>
            <person name="Lutzoni F."/>
            <person name="Magnuson J."/>
            <person name="Mondo S."/>
            <person name="Nolan M."/>
            <person name="Ohm R."/>
            <person name="Pangilinan J."/>
            <person name="Park H.-J."/>
            <person name="Ramirez L."/>
            <person name="Alfaro M."/>
            <person name="Sun H."/>
            <person name="Tritt A."/>
            <person name="Yoshinaga Y."/>
            <person name="Zwiers L.-H."/>
            <person name="Turgeon B."/>
            <person name="Goodwin S."/>
            <person name="Spatafora J."/>
            <person name="Crous P."/>
            <person name="Grigoriev I."/>
        </authorList>
    </citation>
    <scope>NUCLEOTIDE SEQUENCE</scope>
    <source>
        <strain evidence="1">CBS 690.94</strain>
    </source>
</reference>
<proteinExistence type="predicted"/>
<evidence type="ECO:0000313" key="1">
    <source>
        <dbReference type="EMBL" id="KAF2445526.1"/>
    </source>
</evidence>
<gene>
    <name evidence="1" type="ORF">P171DRAFT_267056</name>
</gene>
<accession>A0A9P4PMH9</accession>
<dbReference type="EMBL" id="MU001499">
    <property type="protein sequence ID" value="KAF2445526.1"/>
    <property type="molecule type" value="Genomic_DNA"/>
</dbReference>
<sequence>MLPRCPSIISTPVRTSRGISTMYIHLPPERLQSLVEASAHRRQYEHEHARSSSGAIIHTSRGLINARFPMLVVALRICETSSGHREMAPQVPLRVPRPVVVESTWSWCRAHQESLFYQTYLVPCFPYLAASAQCTLARPRRCQGCPLLVSPAPALYCSSLVDKAYYLHCPRSQVDPLLRFSLPLDHVLPLVTSDYPATGPSFSPPDFPARCLNAA</sequence>
<evidence type="ECO:0000313" key="2">
    <source>
        <dbReference type="Proteomes" id="UP000799764"/>
    </source>
</evidence>
<keyword evidence="2" id="KW-1185">Reference proteome</keyword>
<comment type="caution">
    <text evidence="1">The sequence shown here is derived from an EMBL/GenBank/DDBJ whole genome shotgun (WGS) entry which is preliminary data.</text>
</comment>
<dbReference type="Proteomes" id="UP000799764">
    <property type="component" value="Unassembled WGS sequence"/>
</dbReference>
<name>A0A9P4PMH9_9PLEO</name>
<organism evidence="1 2">
    <name type="scientific">Karstenula rhodostoma CBS 690.94</name>
    <dbReference type="NCBI Taxonomy" id="1392251"/>
    <lineage>
        <taxon>Eukaryota</taxon>
        <taxon>Fungi</taxon>
        <taxon>Dikarya</taxon>
        <taxon>Ascomycota</taxon>
        <taxon>Pezizomycotina</taxon>
        <taxon>Dothideomycetes</taxon>
        <taxon>Pleosporomycetidae</taxon>
        <taxon>Pleosporales</taxon>
        <taxon>Massarineae</taxon>
        <taxon>Didymosphaeriaceae</taxon>
        <taxon>Karstenula</taxon>
    </lineage>
</organism>